<evidence type="ECO:0000256" key="2">
    <source>
        <dbReference type="ARBA" id="ARBA00008343"/>
    </source>
</evidence>
<dbReference type="GO" id="GO:0034039">
    <property type="term" value="F:8-oxo-7,8-dihydroguanine DNA N-glycosylase activity"/>
    <property type="evidence" value="ECO:0007669"/>
    <property type="project" value="TreeGrafter"/>
</dbReference>
<dbReference type="SUPFAM" id="SSF48150">
    <property type="entry name" value="DNA-glycosylase"/>
    <property type="match status" value="1"/>
</dbReference>
<keyword evidence="11" id="KW-0234">DNA repair</keyword>
<dbReference type="GO" id="GO:0000701">
    <property type="term" value="F:purine-specific mismatch base pair DNA N-glycosylase activity"/>
    <property type="evidence" value="ECO:0007669"/>
    <property type="project" value="UniProtKB-EC"/>
</dbReference>
<evidence type="ECO:0000256" key="4">
    <source>
        <dbReference type="ARBA" id="ARBA00022023"/>
    </source>
</evidence>
<dbReference type="Pfam" id="PF00730">
    <property type="entry name" value="HhH-GPD"/>
    <property type="match status" value="1"/>
</dbReference>
<feature type="region of interest" description="Disordered" evidence="14">
    <location>
        <begin position="390"/>
        <end position="449"/>
    </location>
</feature>
<evidence type="ECO:0000259" key="15">
    <source>
        <dbReference type="SMART" id="SM00478"/>
    </source>
</evidence>
<dbReference type="OrthoDB" id="10248838at2759"/>
<dbReference type="PANTHER" id="PTHR42944:SF1">
    <property type="entry name" value="ADENINE DNA GLYCOSYLASE"/>
    <property type="match status" value="1"/>
</dbReference>
<dbReference type="InterPro" id="IPR044298">
    <property type="entry name" value="MIG/MutY"/>
</dbReference>
<feature type="compositionally biased region" description="Low complexity" evidence="14">
    <location>
        <begin position="14"/>
        <end position="27"/>
    </location>
</feature>
<evidence type="ECO:0000313" key="17">
    <source>
        <dbReference type="Proteomes" id="UP000800097"/>
    </source>
</evidence>
<feature type="region of interest" description="Disordered" evidence="14">
    <location>
        <begin position="99"/>
        <end position="120"/>
    </location>
</feature>
<dbReference type="CDD" id="cd00056">
    <property type="entry name" value="ENDO3c"/>
    <property type="match status" value="1"/>
</dbReference>
<evidence type="ECO:0000256" key="6">
    <source>
        <dbReference type="ARBA" id="ARBA00022723"/>
    </source>
</evidence>
<keyword evidence="10" id="KW-0411">Iron-sulfur</keyword>
<feature type="region of interest" description="Disordered" evidence="14">
    <location>
        <begin position="205"/>
        <end position="227"/>
    </location>
</feature>
<dbReference type="RefSeq" id="XP_033656938.1">
    <property type="nucleotide sequence ID" value="XM_033793456.1"/>
</dbReference>
<dbReference type="GeneID" id="54546631"/>
<comment type="similarity">
    <text evidence="2 13">Belongs to the Nth/MutY family.</text>
</comment>
<dbReference type="GO" id="GO:0051539">
    <property type="term" value="F:4 iron, 4 sulfur cluster binding"/>
    <property type="evidence" value="ECO:0007669"/>
    <property type="project" value="UniProtKB-UniRule"/>
</dbReference>
<evidence type="ECO:0000256" key="13">
    <source>
        <dbReference type="RuleBase" id="RU365096"/>
    </source>
</evidence>
<dbReference type="AlphaFoldDB" id="A0A6A6JWF6"/>
<comment type="catalytic activity">
    <reaction evidence="1 13">
        <text>Hydrolyzes free adenine bases from 7,8-dihydro-8-oxoguanine:adenine mismatched double-stranded DNA, leaving an apurinic site.</text>
        <dbReference type="EC" id="3.2.2.31"/>
    </reaction>
</comment>
<comment type="function">
    <text evidence="13">Adenine glycosylase active on G-A mispairs.</text>
</comment>
<proteinExistence type="inferred from homology"/>
<dbReference type="GO" id="GO:0006285">
    <property type="term" value="P:base-excision repair, AP site formation"/>
    <property type="evidence" value="ECO:0007669"/>
    <property type="project" value="UniProtKB-ARBA"/>
</dbReference>
<protein>
    <recommendedName>
        <fullName evidence="4 13">Adenine DNA glycosylase</fullName>
        <ecNumber evidence="3 13">3.2.2.31</ecNumber>
    </recommendedName>
</protein>
<feature type="compositionally biased region" description="Acidic residues" evidence="14">
    <location>
        <begin position="215"/>
        <end position="226"/>
    </location>
</feature>
<dbReference type="EC" id="3.2.2.31" evidence="3 13"/>
<dbReference type="CDD" id="cd03431">
    <property type="entry name" value="NUDIX_DNA_Glycosylase_C-MutY"/>
    <property type="match status" value="1"/>
</dbReference>
<dbReference type="InterPro" id="IPR029119">
    <property type="entry name" value="MutY_C"/>
</dbReference>
<evidence type="ECO:0000256" key="12">
    <source>
        <dbReference type="ARBA" id="ARBA00023295"/>
    </source>
</evidence>
<dbReference type="InterPro" id="IPR003265">
    <property type="entry name" value="HhH-GPD_domain"/>
</dbReference>
<keyword evidence="7 13" id="KW-0227">DNA damage</keyword>
<dbReference type="GO" id="GO:0005634">
    <property type="term" value="C:nucleus"/>
    <property type="evidence" value="ECO:0007669"/>
    <property type="project" value="TreeGrafter"/>
</dbReference>
<dbReference type="GO" id="GO:0032357">
    <property type="term" value="F:oxidized purine DNA binding"/>
    <property type="evidence" value="ECO:0007669"/>
    <property type="project" value="TreeGrafter"/>
</dbReference>
<name>A0A6A6JWF6_WESOR</name>
<keyword evidence="17" id="KW-1185">Reference proteome</keyword>
<dbReference type="Gene3D" id="1.10.340.30">
    <property type="entry name" value="Hypothetical protein, domain 2"/>
    <property type="match status" value="2"/>
</dbReference>
<keyword evidence="9 13" id="KW-0408">Iron</keyword>
<comment type="cofactor">
    <cofactor evidence="13">
        <name>[4Fe-4S] cluster</name>
        <dbReference type="ChEBI" id="CHEBI:49883"/>
    </cofactor>
    <text evidence="13">Binds 1 [4Fe-4S] cluster.</text>
</comment>
<gene>
    <name evidence="16" type="ORF">EI97DRAFT_175165</name>
</gene>
<dbReference type="Pfam" id="PF14815">
    <property type="entry name" value="NUDIX_4"/>
    <property type="match status" value="1"/>
</dbReference>
<evidence type="ECO:0000256" key="3">
    <source>
        <dbReference type="ARBA" id="ARBA00012045"/>
    </source>
</evidence>
<accession>A0A6A6JWF6</accession>
<dbReference type="SMART" id="SM00478">
    <property type="entry name" value="ENDO3c"/>
    <property type="match status" value="1"/>
</dbReference>
<dbReference type="InterPro" id="IPR011257">
    <property type="entry name" value="DNA_glycosylase"/>
</dbReference>
<dbReference type="InterPro" id="IPR003651">
    <property type="entry name" value="Endonuclease3_FeS-loop_motif"/>
</dbReference>
<sequence length="640" mass="71140">MPTRVPPTRKSKSTSKTSTSAPSPGKPYNHTLPPSILSPVPTAIPPSRKHPQSYHEPLLLNDKAACDALLTWFDGVKHSRGMPWRKEWVDPSAHRGITTTSSKYPTHDIPISKANPLNAQSEDPSTRAYAIWISETMLQQTRVAAAIPYFEKWMAKWPTVFDLAAVKEEEVLSVWKGLGYYGRARRLLEAAKGMLAAWEEKKKKVEGGKRKNEGGDDDDDDWDANDEDLRGPIPFTVGALMKFPGIGRYTAGAISSIAFGYPEPVVDGNVVRVLTRQLGLYVDGKDKKSLDLIWEAAQRLIEHVAGETSSPSAIPGLWNQAVMELGATVCTPRAPKCEMCPVRRTCRAYMEGEMLAEGKTASETIVTDEEDGCGICEVLDIEDLLLAPETDDKETNTDGKATKRRKRDVKSTGRISSYFTPMSQTSKKTASSTTNRREDTTQSGNTIIEDSKKRKIQDISNTVKLKRIATYCSLFPKKSPKNKVPEEACLVCMVELRFAGQKSSKWLIEQRPAKGLLASLWQFPLLTLPQTDNIPPAPSSHKSTAHAFLSSLERTGFSLSKAKHVESLGSLVHVFSHLRLTMHIHRFTLSVDDALDPDWDFMFPSPPARKWVDTQDVQGETLSTGMRRCWERVLRSCEAG</sequence>
<evidence type="ECO:0000256" key="14">
    <source>
        <dbReference type="SAM" id="MobiDB-lite"/>
    </source>
</evidence>
<evidence type="ECO:0000256" key="7">
    <source>
        <dbReference type="ARBA" id="ARBA00022763"/>
    </source>
</evidence>
<keyword evidence="5" id="KW-0004">4Fe-4S</keyword>
<evidence type="ECO:0000256" key="10">
    <source>
        <dbReference type="ARBA" id="ARBA00023014"/>
    </source>
</evidence>
<dbReference type="GO" id="GO:0006298">
    <property type="term" value="P:mismatch repair"/>
    <property type="evidence" value="ECO:0007669"/>
    <property type="project" value="TreeGrafter"/>
</dbReference>
<dbReference type="GO" id="GO:0046872">
    <property type="term" value="F:metal ion binding"/>
    <property type="evidence" value="ECO:0007669"/>
    <property type="project" value="UniProtKB-UniRule"/>
</dbReference>
<feature type="domain" description="HhH-GPD" evidence="15">
    <location>
        <begin position="137"/>
        <end position="328"/>
    </location>
</feature>
<feature type="compositionally biased region" description="Basic and acidic residues" evidence="14">
    <location>
        <begin position="205"/>
        <end position="214"/>
    </location>
</feature>
<dbReference type="InterPro" id="IPR023170">
    <property type="entry name" value="HhH_base_excis_C"/>
</dbReference>
<evidence type="ECO:0000256" key="5">
    <source>
        <dbReference type="ARBA" id="ARBA00022485"/>
    </source>
</evidence>
<keyword evidence="8" id="KW-0378">Hydrolase</keyword>
<feature type="compositionally biased region" description="Polar residues" evidence="14">
    <location>
        <begin position="413"/>
        <end position="422"/>
    </location>
</feature>
<evidence type="ECO:0000256" key="11">
    <source>
        <dbReference type="ARBA" id="ARBA00023204"/>
    </source>
</evidence>
<dbReference type="SUPFAM" id="SSF55811">
    <property type="entry name" value="Nudix"/>
    <property type="match status" value="1"/>
</dbReference>
<dbReference type="Gene3D" id="1.10.1670.10">
    <property type="entry name" value="Helix-hairpin-Helix base-excision DNA repair enzymes (C-terminal)"/>
    <property type="match status" value="2"/>
</dbReference>
<dbReference type="InterPro" id="IPR015797">
    <property type="entry name" value="NUDIX_hydrolase-like_dom_sf"/>
</dbReference>
<dbReference type="Gene3D" id="3.90.79.10">
    <property type="entry name" value="Nucleoside Triphosphate Pyrophosphohydrolase"/>
    <property type="match status" value="1"/>
</dbReference>
<dbReference type="SMART" id="SM00525">
    <property type="entry name" value="FES"/>
    <property type="match status" value="1"/>
</dbReference>
<evidence type="ECO:0000256" key="8">
    <source>
        <dbReference type="ARBA" id="ARBA00022801"/>
    </source>
</evidence>
<feature type="compositionally biased region" description="Low complexity" evidence="14">
    <location>
        <begin position="423"/>
        <end position="434"/>
    </location>
</feature>
<keyword evidence="6" id="KW-0479">Metal-binding</keyword>
<reference evidence="16" key="1">
    <citation type="journal article" date="2020" name="Stud. Mycol.">
        <title>101 Dothideomycetes genomes: a test case for predicting lifestyles and emergence of pathogens.</title>
        <authorList>
            <person name="Haridas S."/>
            <person name="Albert R."/>
            <person name="Binder M."/>
            <person name="Bloem J."/>
            <person name="Labutti K."/>
            <person name="Salamov A."/>
            <person name="Andreopoulos B."/>
            <person name="Baker S."/>
            <person name="Barry K."/>
            <person name="Bills G."/>
            <person name="Bluhm B."/>
            <person name="Cannon C."/>
            <person name="Castanera R."/>
            <person name="Culley D."/>
            <person name="Daum C."/>
            <person name="Ezra D."/>
            <person name="Gonzalez J."/>
            <person name="Henrissat B."/>
            <person name="Kuo A."/>
            <person name="Liang C."/>
            <person name="Lipzen A."/>
            <person name="Lutzoni F."/>
            <person name="Magnuson J."/>
            <person name="Mondo S."/>
            <person name="Nolan M."/>
            <person name="Ohm R."/>
            <person name="Pangilinan J."/>
            <person name="Park H.-J."/>
            <person name="Ramirez L."/>
            <person name="Alfaro M."/>
            <person name="Sun H."/>
            <person name="Tritt A."/>
            <person name="Yoshinaga Y."/>
            <person name="Zwiers L.-H."/>
            <person name="Turgeon B."/>
            <person name="Goodwin S."/>
            <person name="Spatafora J."/>
            <person name="Crous P."/>
            <person name="Grigoriev I."/>
        </authorList>
    </citation>
    <scope>NUCLEOTIDE SEQUENCE</scope>
    <source>
        <strain evidence="16">CBS 379.55</strain>
    </source>
</reference>
<feature type="region of interest" description="Disordered" evidence="14">
    <location>
        <begin position="1"/>
        <end position="54"/>
    </location>
</feature>
<organism evidence="16 17">
    <name type="scientific">Westerdykella ornata</name>
    <dbReference type="NCBI Taxonomy" id="318751"/>
    <lineage>
        <taxon>Eukaryota</taxon>
        <taxon>Fungi</taxon>
        <taxon>Dikarya</taxon>
        <taxon>Ascomycota</taxon>
        <taxon>Pezizomycotina</taxon>
        <taxon>Dothideomycetes</taxon>
        <taxon>Pleosporomycetidae</taxon>
        <taxon>Pleosporales</taxon>
        <taxon>Sporormiaceae</taxon>
        <taxon>Westerdykella</taxon>
    </lineage>
</organism>
<dbReference type="GO" id="GO:0035485">
    <property type="term" value="F:adenine/guanine mispair binding"/>
    <property type="evidence" value="ECO:0007669"/>
    <property type="project" value="TreeGrafter"/>
</dbReference>
<evidence type="ECO:0000256" key="9">
    <source>
        <dbReference type="ARBA" id="ARBA00023004"/>
    </source>
</evidence>
<dbReference type="PANTHER" id="PTHR42944">
    <property type="entry name" value="ADENINE DNA GLYCOSYLASE"/>
    <property type="match status" value="1"/>
</dbReference>
<evidence type="ECO:0000313" key="16">
    <source>
        <dbReference type="EMBL" id="KAF2279399.1"/>
    </source>
</evidence>
<dbReference type="EMBL" id="ML986486">
    <property type="protein sequence ID" value="KAF2279399.1"/>
    <property type="molecule type" value="Genomic_DNA"/>
</dbReference>
<keyword evidence="12 13" id="KW-0326">Glycosidase</keyword>
<dbReference type="Proteomes" id="UP000800097">
    <property type="component" value="Unassembled WGS sequence"/>
</dbReference>
<evidence type="ECO:0000256" key="1">
    <source>
        <dbReference type="ARBA" id="ARBA00000843"/>
    </source>
</evidence>